<dbReference type="GO" id="GO:0005886">
    <property type="term" value="C:plasma membrane"/>
    <property type="evidence" value="ECO:0007669"/>
    <property type="project" value="UniProtKB-SubCell"/>
</dbReference>
<keyword evidence="7" id="KW-0479">Metal-binding</keyword>
<keyword evidence="7" id="KW-0460">Magnesium</keyword>
<dbReference type="OrthoDB" id="9783652at2"/>
<feature type="transmembrane region" description="Helical" evidence="8">
    <location>
        <begin position="266"/>
        <end position="285"/>
    </location>
</feature>
<gene>
    <name evidence="9" type="ORF">SAMN06265348_103338</name>
</gene>
<dbReference type="Pfam" id="PF00953">
    <property type="entry name" value="Glycos_transf_4"/>
    <property type="match status" value="1"/>
</dbReference>
<comment type="subcellular location">
    <subcellularLocation>
        <location evidence="1">Cell membrane</location>
        <topology evidence="1">Multi-pass membrane protein</topology>
    </subcellularLocation>
</comment>
<comment type="cofactor">
    <cofactor evidence="7">
        <name>Mg(2+)</name>
        <dbReference type="ChEBI" id="CHEBI:18420"/>
    </cofactor>
</comment>
<feature type="transmembrane region" description="Helical" evidence="8">
    <location>
        <begin position="6"/>
        <end position="30"/>
    </location>
</feature>
<name>A0A521C907_9SPHI</name>
<sequence>MTISLILIMITVFIVIELLYFKLATYYNIIDQPNIRSSHTDVTIRGGGIIFPLALLAYFIYFGTTSIYFLCGLFLISIVSFADDIKPVNNKLRLIIHLISVGLLFYELHLFSLPWYMMLFAFFFAIGTINAVNFMDGINGITGGYSLITLITLWFINTYMVLFTDPNLILITLLSVAVFTVFNFRKKALCFAGDIGSVSIGFILVYFILALILKTQNLNYILLLLAYGLDVVTTVIFRFIRKENVLEAHRTHFYQYLSNNRGITQLRVSLIYILLQFVVNLVLIFSRIESVGLMITIMTVSGIVFVKLRFEFEGTKRLLG</sequence>
<feature type="transmembrane region" description="Helical" evidence="8">
    <location>
        <begin position="168"/>
        <end position="184"/>
    </location>
</feature>
<evidence type="ECO:0000256" key="2">
    <source>
        <dbReference type="ARBA" id="ARBA00022475"/>
    </source>
</evidence>
<evidence type="ECO:0000256" key="7">
    <source>
        <dbReference type="PIRSR" id="PIRSR600715-1"/>
    </source>
</evidence>
<dbReference type="GO" id="GO:0009103">
    <property type="term" value="P:lipopolysaccharide biosynthetic process"/>
    <property type="evidence" value="ECO:0007669"/>
    <property type="project" value="TreeGrafter"/>
</dbReference>
<evidence type="ECO:0000256" key="1">
    <source>
        <dbReference type="ARBA" id="ARBA00004651"/>
    </source>
</evidence>
<feature type="transmembrane region" description="Helical" evidence="8">
    <location>
        <begin position="92"/>
        <end position="109"/>
    </location>
</feature>
<keyword evidence="10" id="KW-1185">Reference proteome</keyword>
<evidence type="ECO:0000256" key="4">
    <source>
        <dbReference type="ARBA" id="ARBA00022692"/>
    </source>
</evidence>
<feature type="transmembrane region" description="Helical" evidence="8">
    <location>
        <begin position="191"/>
        <end position="212"/>
    </location>
</feature>
<feature type="transmembrane region" description="Helical" evidence="8">
    <location>
        <begin position="42"/>
        <end position="61"/>
    </location>
</feature>
<dbReference type="InterPro" id="IPR000715">
    <property type="entry name" value="Glycosyl_transferase_4"/>
</dbReference>
<dbReference type="GO" id="GO:0046872">
    <property type="term" value="F:metal ion binding"/>
    <property type="evidence" value="ECO:0007669"/>
    <property type="project" value="UniProtKB-KW"/>
</dbReference>
<dbReference type="PANTHER" id="PTHR22926:SF3">
    <property type="entry name" value="UNDECAPRENYL-PHOSPHATE ALPHA-N-ACETYLGLUCOSAMINYL 1-PHOSPHATE TRANSFERASE"/>
    <property type="match status" value="1"/>
</dbReference>
<feature type="transmembrane region" description="Helical" evidence="8">
    <location>
        <begin position="115"/>
        <end position="132"/>
    </location>
</feature>
<feature type="binding site" evidence="7">
    <location>
        <position position="194"/>
    </location>
    <ligand>
        <name>Mg(2+)</name>
        <dbReference type="ChEBI" id="CHEBI:18420"/>
    </ligand>
</feature>
<evidence type="ECO:0000313" key="10">
    <source>
        <dbReference type="Proteomes" id="UP000320300"/>
    </source>
</evidence>
<evidence type="ECO:0000256" key="3">
    <source>
        <dbReference type="ARBA" id="ARBA00022679"/>
    </source>
</evidence>
<protein>
    <submittedName>
        <fullName evidence="9">UDP-N-acetylmuramyl pentapeptide phosphotransferase/UDP-N-acetylglucosamine-1-phosphate transferase</fullName>
    </submittedName>
</protein>
<evidence type="ECO:0000256" key="5">
    <source>
        <dbReference type="ARBA" id="ARBA00022989"/>
    </source>
</evidence>
<proteinExistence type="predicted"/>
<feature type="binding site" evidence="7">
    <location>
        <position position="133"/>
    </location>
    <ligand>
        <name>Mg(2+)</name>
        <dbReference type="ChEBI" id="CHEBI:18420"/>
    </ligand>
</feature>
<evidence type="ECO:0000256" key="8">
    <source>
        <dbReference type="SAM" id="Phobius"/>
    </source>
</evidence>
<keyword evidence="2" id="KW-1003">Cell membrane</keyword>
<dbReference type="GO" id="GO:0044038">
    <property type="term" value="P:cell wall macromolecule biosynthetic process"/>
    <property type="evidence" value="ECO:0007669"/>
    <property type="project" value="TreeGrafter"/>
</dbReference>
<feature type="transmembrane region" description="Helical" evidence="8">
    <location>
        <begin position="291"/>
        <end position="310"/>
    </location>
</feature>
<dbReference type="GO" id="GO:0071555">
    <property type="term" value="P:cell wall organization"/>
    <property type="evidence" value="ECO:0007669"/>
    <property type="project" value="TreeGrafter"/>
</dbReference>
<dbReference type="RefSeq" id="WP_142527517.1">
    <property type="nucleotide sequence ID" value="NZ_CBCSJO010000004.1"/>
</dbReference>
<keyword evidence="4 8" id="KW-0812">Transmembrane</keyword>
<dbReference type="GO" id="GO:0016780">
    <property type="term" value="F:phosphotransferase activity, for other substituted phosphate groups"/>
    <property type="evidence" value="ECO:0007669"/>
    <property type="project" value="InterPro"/>
</dbReference>
<evidence type="ECO:0000256" key="6">
    <source>
        <dbReference type="ARBA" id="ARBA00023136"/>
    </source>
</evidence>
<accession>A0A521C907</accession>
<keyword evidence="3 9" id="KW-0808">Transferase</keyword>
<keyword evidence="6 8" id="KW-0472">Membrane</keyword>
<feature type="transmembrane region" description="Helical" evidence="8">
    <location>
        <begin position="144"/>
        <end position="162"/>
    </location>
</feature>
<dbReference type="PANTHER" id="PTHR22926">
    <property type="entry name" value="PHOSPHO-N-ACETYLMURAMOYL-PENTAPEPTIDE-TRANSFERASE"/>
    <property type="match status" value="1"/>
</dbReference>
<dbReference type="CDD" id="cd06854">
    <property type="entry name" value="GT_WbpL_WbcO_like"/>
    <property type="match status" value="1"/>
</dbReference>
<feature type="transmembrane region" description="Helical" evidence="8">
    <location>
        <begin position="218"/>
        <end position="240"/>
    </location>
</feature>
<reference evidence="9 10" key="1">
    <citation type="submission" date="2017-05" db="EMBL/GenBank/DDBJ databases">
        <authorList>
            <person name="Varghese N."/>
            <person name="Submissions S."/>
        </authorList>
    </citation>
    <scope>NUCLEOTIDE SEQUENCE [LARGE SCALE GENOMIC DNA]</scope>
    <source>
        <strain evidence="9 10">DSM 19036</strain>
    </source>
</reference>
<evidence type="ECO:0000313" key="9">
    <source>
        <dbReference type="EMBL" id="SMO55896.1"/>
    </source>
</evidence>
<organism evidence="9 10">
    <name type="scientific">Pedobacter westerhofensis</name>
    <dbReference type="NCBI Taxonomy" id="425512"/>
    <lineage>
        <taxon>Bacteria</taxon>
        <taxon>Pseudomonadati</taxon>
        <taxon>Bacteroidota</taxon>
        <taxon>Sphingobacteriia</taxon>
        <taxon>Sphingobacteriales</taxon>
        <taxon>Sphingobacteriaceae</taxon>
        <taxon>Pedobacter</taxon>
    </lineage>
</organism>
<dbReference type="AlphaFoldDB" id="A0A521C907"/>
<dbReference type="EMBL" id="FXTN01000003">
    <property type="protein sequence ID" value="SMO55896.1"/>
    <property type="molecule type" value="Genomic_DNA"/>
</dbReference>
<keyword evidence="5 8" id="KW-1133">Transmembrane helix</keyword>
<dbReference type="Proteomes" id="UP000320300">
    <property type="component" value="Unassembled WGS sequence"/>
</dbReference>